<dbReference type="AlphaFoldDB" id="A0AAV0VW47"/>
<dbReference type="Proteomes" id="UP001160148">
    <property type="component" value="Unassembled WGS sequence"/>
</dbReference>
<comment type="caution">
    <text evidence="1">The sequence shown here is derived from an EMBL/GenBank/DDBJ whole genome shotgun (WGS) entry which is preliminary data.</text>
</comment>
<accession>A0AAV0VW47</accession>
<name>A0AAV0VW47_9HEMI</name>
<evidence type="ECO:0000313" key="1">
    <source>
        <dbReference type="EMBL" id="CAI6347795.1"/>
    </source>
</evidence>
<protein>
    <submittedName>
        <fullName evidence="1">Uncharacterized protein</fullName>
    </submittedName>
</protein>
<keyword evidence="2" id="KW-1185">Reference proteome</keyword>
<proteinExistence type="predicted"/>
<evidence type="ECO:0000313" key="2">
    <source>
        <dbReference type="Proteomes" id="UP001160148"/>
    </source>
</evidence>
<gene>
    <name evidence="1" type="ORF">MEUPH1_LOCUS4541</name>
</gene>
<organism evidence="1 2">
    <name type="scientific">Macrosiphum euphorbiae</name>
    <name type="common">potato aphid</name>
    <dbReference type="NCBI Taxonomy" id="13131"/>
    <lineage>
        <taxon>Eukaryota</taxon>
        <taxon>Metazoa</taxon>
        <taxon>Ecdysozoa</taxon>
        <taxon>Arthropoda</taxon>
        <taxon>Hexapoda</taxon>
        <taxon>Insecta</taxon>
        <taxon>Pterygota</taxon>
        <taxon>Neoptera</taxon>
        <taxon>Paraneoptera</taxon>
        <taxon>Hemiptera</taxon>
        <taxon>Sternorrhyncha</taxon>
        <taxon>Aphidomorpha</taxon>
        <taxon>Aphidoidea</taxon>
        <taxon>Aphididae</taxon>
        <taxon>Macrosiphini</taxon>
        <taxon>Macrosiphum</taxon>
    </lineage>
</organism>
<sequence length="79" mass="9053">MSKDGSSADFAHRLVFSHSLVYLIVSPGASVDTVVRESRLEPWKPIICPRPLHDISIAPLDFREFPTSEQYKIWHTRCD</sequence>
<dbReference type="EMBL" id="CARXXK010000001">
    <property type="protein sequence ID" value="CAI6347795.1"/>
    <property type="molecule type" value="Genomic_DNA"/>
</dbReference>
<reference evidence="1 2" key="1">
    <citation type="submission" date="2023-01" db="EMBL/GenBank/DDBJ databases">
        <authorList>
            <person name="Whitehead M."/>
        </authorList>
    </citation>
    <scope>NUCLEOTIDE SEQUENCE [LARGE SCALE GENOMIC DNA]</scope>
</reference>